<feature type="domain" description="TGS" evidence="15">
    <location>
        <begin position="1"/>
        <end position="61"/>
    </location>
</feature>
<dbReference type="Gene3D" id="3.10.20.30">
    <property type="match status" value="1"/>
</dbReference>
<dbReference type="FunFam" id="3.30.930.10:FF:000002">
    <property type="entry name" value="Threonine--tRNA ligase"/>
    <property type="match status" value="1"/>
</dbReference>
<dbReference type="CDD" id="cd00860">
    <property type="entry name" value="ThrRS_anticodon"/>
    <property type="match status" value="1"/>
</dbReference>
<evidence type="ECO:0000256" key="13">
    <source>
        <dbReference type="HAMAP-Rule" id="MF_00184"/>
    </source>
</evidence>
<dbReference type="CDD" id="cd01667">
    <property type="entry name" value="TGS_ThrRS"/>
    <property type="match status" value="1"/>
</dbReference>
<dbReference type="Pfam" id="PF00587">
    <property type="entry name" value="tRNA-synt_2b"/>
    <property type="match status" value="1"/>
</dbReference>
<sequence>MIHVTFPDGSRRSYPDGVTVREVAEGIGPGLLRAALAGKVDGRLVDLNHRLASDACVEVVTFPSPEGHEVYWHSTAHVMAQAVQRLFPEAKVTIGPPIEGGFYYDFDVPRPFTPEELGQIEAEMQKIAAEDQPFERVEVSRDEAAKIFGELQEPYKLEILEAIPPDETVSLYRNADRWCDLCRGPHVPSTGRIKAVKLLSTSGAYWRGDERNKMLYRIYGVSFPMKKELDEHLQRLEEARRRDHRVLGKDLDLFSVNENLGAGLILWHPKGARIRAAIEDFWRAQHQRQGYDLVYTPHIASERLYEISGHLQTYSENMYSPLDIEGFLYRLKPMNCPGHILIYKSSLRSYRELPLRFAELGTVYRYERSGTLQGMLRVRGFTQDDSHIFCRRDQLEWEVHGVLDLVEFMMTTFGYKYRAYLATRPEKSLGSDEGWEWATGSLESILKRREMEYEVEPGGGTFYAPKIDIKLWDSLGREWQGPTVQVDQVLPERFDINYVGEDGHEHRTVMVHRTVLGSMERFIGGLIEHYGGAFPVWLAPVQATILPVSDQHLPYAERVLDRLASKGFRVTLDRRDAKLGYKIREAELQKVPYMLIVGGKEEADEAVAVRRHGQGDLGGISLEGFVSRLRAEVEERC</sequence>
<dbReference type="GO" id="GO:0046872">
    <property type="term" value="F:metal ion binding"/>
    <property type="evidence" value="ECO:0007669"/>
    <property type="project" value="UniProtKB-KW"/>
</dbReference>
<evidence type="ECO:0000259" key="14">
    <source>
        <dbReference type="PROSITE" id="PS50862"/>
    </source>
</evidence>
<dbReference type="PANTHER" id="PTHR11451">
    <property type="entry name" value="THREONINE-TRNA LIGASE"/>
    <property type="match status" value="1"/>
</dbReference>
<dbReference type="InterPro" id="IPR012675">
    <property type="entry name" value="Beta-grasp_dom_sf"/>
</dbReference>
<dbReference type="EC" id="6.1.1.3" evidence="13"/>
<evidence type="ECO:0000259" key="15">
    <source>
        <dbReference type="PROSITE" id="PS51880"/>
    </source>
</evidence>
<name>A0A1F6CAS8_HANXR</name>
<dbReference type="InterPro" id="IPR002314">
    <property type="entry name" value="aa-tRNA-synt_IIb"/>
</dbReference>
<dbReference type="Pfam" id="PF02824">
    <property type="entry name" value="TGS"/>
    <property type="match status" value="1"/>
</dbReference>
<dbReference type="GO" id="GO:0005524">
    <property type="term" value="F:ATP binding"/>
    <property type="evidence" value="ECO:0007669"/>
    <property type="project" value="UniProtKB-UniRule"/>
</dbReference>
<keyword evidence="2 13" id="KW-0963">Cytoplasm</keyword>
<evidence type="ECO:0000256" key="10">
    <source>
        <dbReference type="ARBA" id="ARBA00022917"/>
    </source>
</evidence>
<dbReference type="SUPFAM" id="SSF55186">
    <property type="entry name" value="ThrRS/AlaRS common domain"/>
    <property type="match status" value="1"/>
</dbReference>
<feature type="binding site" evidence="13">
    <location>
        <position position="336"/>
    </location>
    <ligand>
        <name>Zn(2+)</name>
        <dbReference type="ChEBI" id="CHEBI:29105"/>
        <note>catalytic</note>
    </ligand>
</feature>
<dbReference type="Proteomes" id="UP000178606">
    <property type="component" value="Unassembled WGS sequence"/>
</dbReference>
<dbReference type="Gene3D" id="3.30.54.20">
    <property type="match status" value="1"/>
</dbReference>
<comment type="catalytic activity">
    <reaction evidence="12 13">
        <text>tRNA(Thr) + L-threonine + ATP = L-threonyl-tRNA(Thr) + AMP + diphosphate + H(+)</text>
        <dbReference type="Rhea" id="RHEA:24624"/>
        <dbReference type="Rhea" id="RHEA-COMP:9670"/>
        <dbReference type="Rhea" id="RHEA-COMP:9704"/>
        <dbReference type="ChEBI" id="CHEBI:15378"/>
        <dbReference type="ChEBI" id="CHEBI:30616"/>
        <dbReference type="ChEBI" id="CHEBI:33019"/>
        <dbReference type="ChEBI" id="CHEBI:57926"/>
        <dbReference type="ChEBI" id="CHEBI:78442"/>
        <dbReference type="ChEBI" id="CHEBI:78534"/>
        <dbReference type="ChEBI" id="CHEBI:456215"/>
        <dbReference type="EC" id="6.1.1.3"/>
    </reaction>
</comment>
<dbReference type="FunFam" id="3.40.50.800:FF:000001">
    <property type="entry name" value="Threonine--tRNA ligase"/>
    <property type="match status" value="1"/>
</dbReference>
<dbReference type="InterPro" id="IPR018163">
    <property type="entry name" value="Thr/Ala-tRNA-synth_IIc_edit"/>
</dbReference>
<dbReference type="InterPro" id="IPR006195">
    <property type="entry name" value="aa-tRNA-synth_II"/>
</dbReference>
<evidence type="ECO:0000256" key="1">
    <source>
        <dbReference type="ARBA" id="ARBA00008226"/>
    </source>
</evidence>
<comment type="caution">
    <text evidence="13">Lacks conserved residue(s) required for the propagation of feature annotation.</text>
</comment>
<dbReference type="FunFam" id="3.10.20.30:FF:000005">
    <property type="entry name" value="Threonine--tRNA ligase"/>
    <property type="match status" value="1"/>
</dbReference>
<dbReference type="GO" id="GO:0000049">
    <property type="term" value="F:tRNA binding"/>
    <property type="evidence" value="ECO:0007669"/>
    <property type="project" value="UniProtKB-KW"/>
</dbReference>
<feature type="domain" description="Aminoacyl-transfer RNA synthetases class-II family profile" evidence="14">
    <location>
        <begin position="230"/>
        <end position="535"/>
    </location>
</feature>
<evidence type="ECO:0000256" key="2">
    <source>
        <dbReference type="ARBA" id="ARBA00022490"/>
    </source>
</evidence>
<organism evidence="16 17">
    <name type="scientific">Handelsmanbacteria sp. (strain RIFCSPLOWO2_12_FULL_64_10)</name>
    <dbReference type="NCBI Taxonomy" id="1817868"/>
    <lineage>
        <taxon>Bacteria</taxon>
        <taxon>Candidatus Handelsmaniibacteriota</taxon>
    </lineage>
</organism>
<protein>
    <recommendedName>
        <fullName evidence="13">Threonine--tRNA ligase</fullName>
        <ecNumber evidence="13">6.1.1.3</ecNumber>
    </recommendedName>
    <alternativeName>
        <fullName evidence="13">Threonyl-tRNA synthetase</fullName>
        <shortName evidence="13">ThrRS</shortName>
    </alternativeName>
</protein>
<dbReference type="GO" id="GO:0005737">
    <property type="term" value="C:cytoplasm"/>
    <property type="evidence" value="ECO:0007669"/>
    <property type="project" value="UniProtKB-SubCell"/>
</dbReference>
<dbReference type="InterPro" id="IPR033728">
    <property type="entry name" value="ThrRS_core"/>
</dbReference>
<dbReference type="SUPFAM" id="SSF55681">
    <property type="entry name" value="Class II aaRS and biotin synthetases"/>
    <property type="match status" value="1"/>
</dbReference>
<dbReference type="InterPro" id="IPR047246">
    <property type="entry name" value="ThrRS_anticodon"/>
</dbReference>
<keyword evidence="3 13" id="KW-0820">tRNA-binding</keyword>
<dbReference type="InterPro" id="IPR004154">
    <property type="entry name" value="Anticodon-bd"/>
</dbReference>
<feature type="binding site" evidence="13">
    <location>
        <position position="512"/>
    </location>
    <ligand>
        <name>Zn(2+)</name>
        <dbReference type="ChEBI" id="CHEBI:29105"/>
        <note>catalytic</note>
    </ligand>
</feature>
<keyword evidence="6 13" id="KW-0547">Nucleotide-binding</keyword>
<keyword evidence="10 13" id="KW-0648">Protein biosynthesis</keyword>
<dbReference type="SUPFAM" id="SSF81271">
    <property type="entry name" value="TGS-like"/>
    <property type="match status" value="1"/>
</dbReference>
<comment type="cofactor">
    <cofactor evidence="13">
        <name>Zn(2+)</name>
        <dbReference type="ChEBI" id="CHEBI:29105"/>
    </cofactor>
    <text evidence="13">Binds 1 zinc ion per subunit.</text>
</comment>
<keyword evidence="8 13" id="KW-0067">ATP-binding</keyword>
<dbReference type="EMBL" id="MFKF01000328">
    <property type="protein sequence ID" value="OGG46279.1"/>
    <property type="molecule type" value="Genomic_DNA"/>
</dbReference>
<dbReference type="Pfam" id="PF07973">
    <property type="entry name" value="tRNA_SAD"/>
    <property type="match status" value="1"/>
</dbReference>
<keyword evidence="7 13" id="KW-0862">Zinc</keyword>
<keyword evidence="4 13" id="KW-0436">Ligase</keyword>
<evidence type="ECO:0000256" key="4">
    <source>
        <dbReference type="ARBA" id="ARBA00022598"/>
    </source>
</evidence>
<dbReference type="PROSITE" id="PS50862">
    <property type="entry name" value="AA_TRNA_LIGASE_II"/>
    <property type="match status" value="1"/>
</dbReference>
<dbReference type="InterPro" id="IPR045864">
    <property type="entry name" value="aa-tRNA-synth_II/BPL/LPL"/>
</dbReference>
<comment type="subcellular location">
    <subcellularLocation>
        <location evidence="13">Cytoplasm</location>
    </subcellularLocation>
</comment>
<proteinExistence type="inferred from homology"/>
<comment type="caution">
    <text evidence="16">The sequence shown here is derived from an EMBL/GenBank/DDBJ whole genome shotgun (WGS) entry which is preliminary data.</text>
</comment>
<feature type="binding site" evidence="13">
    <location>
        <position position="387"/>
    </location>
    <ligand>
        <name>Zn(2+)</name>
        <dbReference type="ChEBI" id="CHEBI:29105"/>
        <note>catalytic</note>
    </ligand>
</feature>
<comment type="subunit">
    <text evidence="13">Homodimer.</text>
</comment>
<dbReference type="NCBIfam" id="TIGR00418">
    <property type="entry name" value="thrS"/>
    <property type="match status" value="1"/>
</dbReference>
<dbReference type="PROSITE" id="PS51880">
    <property type="entry name" value="TGS"/>
    <property type="match status" value="1"/>
</dbReference>
<keyword evidence="9 13" id="KW-0694">RNA-binding</keyword>
<evidence type="ECO:0000256" key="6">
    <source>
        <dbReference type="ARBA" id="ARBA00022741"/>
    </source>
</evidence>
<evidence type="ECO:0000256" key="12">
    <source>
        <dbReference type="ARBA" id="ARBA00049515"/>
    </source>
</evidence>
<dbReference type="GO" id="GO:0006435">
    <property type="term" value="P:threonyl-tRNA aminoacylation"/>
    <property type="evidence" value="ECO:0007669"/>
    <property type="project" value="UniProtKB-UniRule"/>
</dbReference>
<dbReference type="Gene3D" id="3.40.50.800">
    <property type="entry name" value="Anticodon-binding domain"/>
    <property type="match status" value="1"/>
</dbReference>
<dbReference type="CDD" id="cd00771">
    <property type="entry name" value="ThrRS_core"/>
    <property type="match status" value="1"/>
</dbReference>
<evidence type="ECO:0000313" key="16">
    <source>
        <dbReference type="EMBL" id="OGG46279.1"/>
    </source>
</evidence>
<dbReference type="InterPro" id="IPR012947">
    <property type="entry name" value="tRNA_SAD"/>
</dbReference>
<dbReference type="HAMAP" id="MF_00184">
    <property type="entry name" value="Thr_tRNA_synth"/>
    <property type="match status" value="1"/>
</dbReference>
<dbReference type="Gene3D" id="3.30.930.10">
    <property type="entry name" value="Bira Bifunctional Protein, Domain 2"/>
    <property type="match status" value="1"/>
</dbReference>
<evidence type="ECO:0000256" key="3">
    <source>
        <dbReference type="ARBA" id="ARBA00022555"/>
    </source>
</evidence>
<comment type="similarity">
    <text evidence="1 13">Belongs to the class-II aminoacyl-tRNA synthetase family.</text>
</comment>
<dbReference type="SMART" id="SM00863">
    <property type="entry name" value="tRNA_SAD"/>
    <property type="match status" value="1"/>
</dbReference>
<dbReference type="InterPro" id="IPR002320">
    <property type="entry name" value="Thr-tRNA-ligase_IIa"/>
</dbReference>
<dbReference type="InterPro" id="IPR004095">
    <property type="entry name" value="TGS"/>
</dbReference>
<dbReference type="FunFam" id="3.30.54.20:FF:000002">
    <property type="entry name" value="Threonine--tRNA ligase"/>
    <property type="match status" value="1"/>
</dbReference>
<dbReference type="InterPro" id="IPR036621">
    <property type="entry name" value="Anticodon-bd_dom_sf"/>
</dbReference>
<evidence type="ECO:0000256" key="11">
    <source>
        <dbReference type="ARBA" id="ARBA00023146"/>
    </source>
</evidence>
<dbReference type="SUPFAM" id="SSF52954">
    <property type="entry name" value="Class II aaRS ABD-related"/>
    <property type="match status" value="1"/>
</dbReference>
<evidence type="ECO:0000256" key="5">
    <source>
        <dbReference type="ARBA" id="ARBA00022723"/>
    </source>
</evidence>
<dbReference type="PANTHER" id="PTHR11451:SF44">
    <property type="entry name" value="THREONINE--TRNA LIGASE, CHLOROPLASTIC_MITOCHONDRIAL 2"/>
    <property type="match status" value="1"/>
</dbReference>
<dbReference type="FunFam" id="3.30.980.10:FF:000005">
    <property type="entry name" value="Threonyl-tRNA synthetase, mitochondrial"/>
    <property type="match status" value="1"/>
</dbReference>
<dbReference type="PRINTS" id="PR01047">
    <property type="entry name" value="TRNASYNTHTHR"/>
</dbReference>
<dbReference type="AlphaFoldDB" id="A0A1F6CAS8"/>
<evidence type="ECO:0000256" key="9">
    <source>
        <dbReference type="ARBA" id="ARBA00022884"/>
    </source>
</evidence>
<evidence type="ECO:0000256" key="8">
    <source>
        <dbReference type="ARBA" id="ARBA00022840"/>
    </source>
</evidence>
<gene>
    <name evidence="13" type="primary">thrS</name>
    <name evidence="16" type="ORF">A3F84_08000</name>
</gene>
<reference evidence="16 17" key="1">
    <citation type="journal article" date="2016" name="Nat. Commun.">
        <title>Thousands of microbial genomes shed light on interconnected biogeochemical processes in an aquifer system.</title>
        <authorList>
            <person name="Anantharaman K."/>
            <person name="Brown C.T."/>
            <person name="Hug L.A."/>
            <person name="Sharon I."/>
            <person name="Castelle C.J."/>
            <person name="Probst A.J."/>
            <person name="Thomas B.C."/>
            <person name="Singh A."/>
            <person name="Wilkins M.J."/>
            <person name="Karaoz U."/>
            <person name="Brodie E.L."/>
            <person name="Williams K.H."/>
            <person name="Hubbard S.S."/>
            <person name="Banfield J.F."/>
        </authorList>
    </citation>
    <scope>NUCLEOTIDE SEQUENCE [LARGE SCALE GENOMIC DNA]</scope>
    <source>
        <strain evidence="17">RIFCSPLOWO2_12_FULL_64_10</strain>
    </source>
</reference>
<dbReference type="InterPro" id="IPR012676">
    <property type="entry name" value="TGS-like"/>
</dbReference>
<dbReference type="GO" id="GO:0004829">
    <property type="term" value="F:threonine-tRNA ligase activity"/>
    <property type="evidence" value="ECO:0007669"/>
    <property type="project" value="UniProtKB-UniRule"/>
</dbReference>
<dbReference type="Gene3D" id="3.30.980.10">
    <property type="entry name" value="Threonyl-trna Synthetase, Chain A, domain 2"/>
    <property type="match status" value="1"/>
</dbReference>
<keyword evidence="11 13" id="KW-0030">Aminoacyl-tRNA synthetase</keyword>
<accession>A0A1F6CAS8</accession>
<evidence type="ECO:0000313" key="17">
    <source>
        <dbReference type="Proteomes" id="UP000178606"/>
    </source>
</evidence>
<evidence type="ECO:0000256" key="7">
    <source>
        <dbReference type="ARBA" id="ARBA00022833"/>
    </source>
</evidence>
<keyword evidence="5 13" id="KW-0479">Metal-binding</keyword>
<dbReference type="Pfam" id="PF03129">
    <property type="entry name" value="HGTP_anticodon"/>
    <property type="match status" value="1"/>
</dbReference>